<reference evidence="3 4" key="1">
    <citation type="submission" date="2013-05" db="EMBL/GenBank/DDBJ databases">
        <title>The Genome Sequence of Bacteroides stercoris CC31F.</title>
        <authorList>
            <consortium name="The Broad Institute Genomics Platform"/>
            <person name="Earl A."/>
            <person name="Ward D."/>
            <person name="Feldgarden M."/>
            <person name="Gevers D."/>
            <person name="Oliphant K."/>
            <person name="Allen-Vercoe E."/>
            <person name="Walker B."/>
            <person name="Young S."/>
            <person name="Zeng Q."/>
            <person name="Gargeya S."/>
            <person name="Fitzgerald M."/>
            <person name="Haas B."/>
            <person name="Abouelleil A."/>
            <person name="Allen A.W."/>
            <person name="Alvarado L."/>
            <person name="Arachchi H.M."/>
            <person name="Berlin A.M."/>
            <person name="Chapman S.B."/>
            <person name="Gainer-Dewar J."/>
            <person name="Goldberg J."/>
            <person name="Griggs A."/>
            <person name="Gujja S."/>
            <person name="Hansen M."/>
            <person name="Howarth C."/>
            <person name="Imamovic A."/>
            <person name="Ireland A."/>
            <person name="Larimer J."/>
            <person name="McCowan C."/>
            <person name="Murphy C."/>
            <person name="Pearson M."/>
            <person name="Poon T.W."/>
            <person name="Priest M."/>
            <person name="Roberts A."/>
            <person name="Saif S."/>
            <person name="Shea T."/>
            <person name="Sisk P."/>
            <person name="Sykes S."/>
            <person name="Wortman J."/>
            <person name="Nusbaum C."/>
            <person name="Birren B."/>
        </authorList>
    </citation>
    <scope>NUCLEOTIDE SEQUENCE [LARGE SCALE GENOMIC DNA]</scope>
    <source>
        <strain evidence="3 4">CC31F</strain>
    </source>
</reference>
<dbReference type="GO" id="GO:1990281">
    <property type="term" value="C:efflux pump complex"/>
    <property type="evidence" value="ECO:0007669"/>
    <property type="project" value="TreeGrafter"/>
</dbReference>
<proteinExistence type="inferred from homology"/>
<dbReference type="Pfam" id="PF25967">
    <property type="entry name" value="RND-MFP_C"/>
    <property type="match status" value="1"/>
</dbReference>
<dbReference type="InterPro" id="IPR058627">
    <property type="entry name" value="MdtA-like_C"/>
</dbReference>
<dbReference type="Gene3D" id="2.40.50.100">
    <property type="match status" value="1"/>
</dbReference>
<dbReference type="PATRIC" id="fig|1073351.3.peg.2571"/>
<dbReference type="AlphaFoldDB" id="S3YNG3"/>
<evidence type="ECO:0000256" key="1">
    <source>
        <dbReference type="ARBA" id="ARBA00009477"/>
    </source>
</evidence>
<evidence type="ECO:0000259" key="2">
    <source>
        <dbReference type="Pfam" id="PF25967"/>
    </source>
</evidence>
<gene>
    <name evidence="3" type="ORF">HMPREF1181_02545</name>
</gene>
<dbReference type="PANTHER" id="PTHR30469">
    <property type="entry name" value="MULTIDRUG RESISTANCE PROTEIN MDTA"/>
    <property type="match status" value="1"/>
</dbReference>
<organism evidence="3 4">
    <name type="scientific">Bacteroides stercoris CC31F</name>
    <dbReference type="NCBI Taxonomy" id="1073351"/>
    <lineage>
        <taxon>Bacteria</taxon>
        <taxon>Pseudomonadati</taxon>
        <taxon>Bacteroidota</taxon>
        <taxon>Bacteroidia</taxon>
        <taxon>Bacteroidales</taxon>
        <taxon>Bacteroidaceae</taxon>
        <taxon>Bacteroides</taxon>
    </lineage>
</organism>
<protein>
    <recommendedName>
        <fullName evidence="2">Multidrug resistance protein MdtA-like C-terminal permuted SH3 domain-containing protein</fullName>
    </recommendedName>
</protein>
<dbReference type="EMBL" id="ATFP01000035">
    <property type="protein sequence ID" value="EPH19228.1"/>
    <property type="molecule type" value="Genomic_DNA"/>
</dbReference>
<accession>S3YNG3</accession>
<dbReference type="NCBIfam" id="TIGR01730">
    <property type="entry name" value="RND_mfp"/>
    <property type="match status" value="1"/>
</dbReference>
<comment type="similarity">
    <text evidence="1">Belongs to the membrane fusion protein (MFP) (TC 8.A.1) family.</text>
</comment>
<dbReference type="Gene3D" id="1.10.287.470">
    <property type="entry name" value="Helix hairpin bin"/>
    <property type="match status" value="1"/>
</dbReference>
<dbReference type="Gene3D" id="2.40.420.20">
    <property type="match status" value="1"/>
</dbReference>
<dbReference type="SUPFAM" id="SSF111369">
    <property type="entry name" value="HlyD-like secretion proteins"/>
    <property type="match status" value="1"/>
</dbReference>
<evidence type="ECO:0000313" key="3">
    <source>
        <dbReference type="EMBL" id="EPH19228.1"/>
    </source>
</evidence>
<dbReference type="GO" id="GO:0015562">
    <property type="term" value="F:efflux transmembrane transporter activity"/>
    <property type="evidence" value="ECO:0007669"/>
    <property type="project" value="TreeGrafter"/>
</dbReference>
<name>S3YNG3_BACSE</name>
<dbReference type="HOGENOM" id="CLU_018816_1_0_10"/>
<sequence>MACPSVLLEKNQNDIYMRTKVPVILLSVLALLFHACGGKDTQDKQELSVSTSQVTALPQNGNKEFPFIARPFRTSELSFRVGGPIDRFDVYAGNRYERGNIIAEIDPRDFRIRKKRAEAVYRQSKAEFERIEALYRKENISASTYEKAKADYISAKTAFDTAVCELEDTRLTAPFTGYVGEVYIEKFQDVKATQPVVSLIDIHQLRIEIYVPQEIAYAAQSSDSIRICFDAIPGQTYRAKVIEVSKGTTRNNLSYLLTAILPNEGGKLLGGMSGKAILDTPQAESAAGFCISQAALCHRPSTGDYVWVVNPATSQVSRRKVTVAKLLPDGLVQIADGLQIGETLATSGLRFLSDGMKVDITSKDK</sequence>
<dbReference type="Proteomes" id="UP000014614">
    <property type="component" value="Unassembled WGS sequence"/>
</dbReference>
<comment type="caution">
    <text evidence="3">The sequence shown here is derived from an EMBL/GenBank/DDBJ whole genome shotgun (WGS) entry which is preliminary data.</text>
</comment>
<evidence type="ECO:0000313" key="4">
    <source>
        <dbReference type="Proteomes" id="UP000014614"/>
    </source>
</evidence>
<dbReference type="Gene3D" id="2.40.30.170">
    <property type="match status" value="1"/>
</dbReference>
<dbReference type="PANTHER" id="PTHR30469:SF20">
    <property type="entry name" value="EFFLUX RND TRANSPORTER PERIPLASMIC ADAPTOR SUBUNIT"/>
    <property type="match status" value="1"/>
</dbReference>
<dbReference type="InterPro" id="IPR006143">
    <property type="entry name" value="RND_pump_MFP"/>
</dbReference>
<feature type="domain" description="Multidrug resistance protein MdtA-like C-terminal permuted SH3" evidence="2">
    <location>
        <begin position="293"/>
        <end position="349"/>
    </location>
</feature>